<dbReference type="PROSITE" id="PS50157">
    <property type="entry name" value="ZINC_FINGER_C2H2_2"/>
    <property type="match status" value="4"/>
</dbReference>
<feature type="domain" description="C2H2-type" evidence="14">
    <location>
        <begin position="752"/>
        <end position="775"/>
    </location>
</feature>
<keyword evidence="16" id="KW-1185">Reference proteome</keyword>
<sequence>MVCALLGGSEIYCQGQLLHTVQMKEIYTDSKTFVDMKMKGKPKETLDAFNAFMAEKKNDPSREELKEWVESNFEKPGAEFEDWIPDDWVASPAFLKHIKDADLREFASKLNQIWHELGRKMIADVAINSDQYSIIPVDHPVIVPGGRFREFYYWDSYWIVKGLLLSEMKKTTRGMLENFLSIVQRYGFIPNGGRIYYSMRSQPPLLCAMVKAYVDATNDTKFAQDSVDTLEREFQFFMNNYLVEVNGHHLAAYGYKSSGPRPESYREDILTAEVFEKEEDKQAFYLELKAAAESGMDFSSRWFIKDGTNAGNLTDLKCRSIIAVELNAILYWNAAIISEFYKLKNDLRKAQQYEAKADEIKKAIDAVLWSEAEGAWLDYDLINKKHRNYFVPTNLSPLWTGSYDKQDTTLPKKIIKYIEKNELDKYPGGVPNTIANTHEQWDFPNVWPPMQHMLVMGLDGLNSQEAKDLAYKWAQRWVRTNYIAYNETSNMYEKYDAQSLGGHGSGGEYEVQKGFGWSNGAVMDLMDKYGDRLTTDDSKSNAGALVSYSINTGVVATIVAFFVGIFGSEEANNTFTETILRDIPTLTEDQEAFSPSEHDPQNDSNDEDWTPSDSDQEQQTTFEEKFKVRKLTKRDLRLPKAYHGLCNICGKEYKHLWRHLESHNAVTVDRCRVCAKEFKSKTGLMLHELMHQEAEHKCDRCDKKYRTKNRLKRHYRVHTNDRPFDCDKCDKKFYTKYNLEVHSRIHTGVRPYACQYCGLQFTHSYAVKNHMVRFHLEILALK</sequence>
<keyword evidence="7 11" id="KW-0863">Zinc-finger</keyword>
<evidence type="ECO:0000256" key="11">
    <source>
        <dbReference type="PROSITE-ProRule" id="PRU00042"/>
    </source>
</evidence>
<accession>A0ABD1CDA0</accession>
<evidence type="ECO:0000256" key="5">
    <source>
        <dbReference type="ARBA" id="ARBA00022723"/>
    </source>
</evidence>
<dbReference type="FunFam" id="3.30.160.60:FF:000100">
    <property type="entry name" value="Zinc finger 45-like"/>
    <property type="match status" value="1"/>
</dbReference>
<evidence type="ECO:0000313" key="16">
    <source>
        <dbReference type="Proteomes" id="UP001562425"/>
    </source>
</evidence>
<keyword evidence="5" id="KW-0479">Metal-binding</keyword>
<gene>
    <name evidence="15" type="ORF">pipiens_004936</name>
</gene>
<keyword evidence="9" id="KW-0862">Zinc</keyword>
<feature type="domain" description="C2H2-type" evidence="14">
    <location>
        <begin position="724"/>
        <end position="751"/>
    </location>
</feature>
<dbReference type="SMART" id="SM00355">
    <property type="entry name" value="ZnF_C2H2"/>
    <property type="match status" value="5"/>
</dbReference>
<name>A0ABD1CDA0_CULPP</name>
<dbReference type="FunFam" id="3.30.160.60:FF:000702">
    <property type="entry name" value="Transcription factor E4F1 isoform 1"/>
    <property type="match status" value="1"/>
</dbReference>
<evidence type="ECO:0000256" key="10">
    <source>
        <dbReference type="ARBA" id="ARBA00023295"/>
    </source>
</evidence>
<dbReference type="PROSITE" id="PS00928">
    <property type="entry name" value="TREHALASE_2"/>
    <property type="match status" value="1"/>
</dbReference>
<dbReference type="PRINTS" id="PR00744">
    <property type="entry name" value="GLHYDRLASE37"/>
</dbReference>
<dbReference type="EMBL" id="JBEHCU010013415">
    <property type="protein sequence ID" value="KAL1374366.1"/>
    <property type="molecule type" value="Genomic_DNA"/>
</dbReference>
<dbReference type="InterPro" id="IPR008928">
    <property type="entry name" value="6-hairpin_glycosidase_sf"/>
</dbReference>
<dbReference type="GO" id="GO:0008270">
    <property type="term" value="F:zinc ion binding"/>
    <property type="evidence" value="ECO:0007669"/>
    <property type="project" value="UniProtKB-KW"/>
</dbReference>
<evidence type="ECO:0000313" key="15">
    <source>
        <dbReference type="EMBL" id="KAL1374366.1"/>
    </source>
</evidence>
<keyword evidence="6" id="KW-0677">Repeat</keyword>
<evidence type="ECO:0000256" key="1">
    <source>
        <dbReference type="ARBA" id="ARBA00001576"/>
    </source>
</evidence>
<evidence type="ECO:0000256" key="7">
    <source>
        <dbReference type="ARBA" id="ARBA00022771"/>
    </source>
</evidence>
<dbReference type="PROSITE" id="PS00028">
    <property type="entry name" value="ZINC_FINGER_C2H2_1"/>
    <property type="match status" value="4"/>
</dbReference>
<feature type="region of interest" description="Disordered" evidence="13">
    <location>
        <begin position="591"/>
        <end position="623"/>
    </location>
</feature>
<comment type="catalytic activity">
    <reaction evidence="1 12">
        <text>alpha,alpha-trehalose + H2O = alpha-D-glucose + beta-D-glucose</text>
        <dbReference type="Rhea" id="RHEA:32675"/>
        <dbReference type="ChEBI" id="CHEBI:15377"/>
        <dbReference type="ChEBI" id="CHEBI:15903"/>
        <dbReference type="ChEBI" id="CHEBI:16551"/>
        <dbReference type="ChEBI" id="CHEBI:17925"/>
        <dbReference type="EC" id="3.2.1.28"/>
    </reaction>
</comment>
<keyword evidence="10 12" id="KW-0326">Glycosidase</keyword>
<dbReference type="EC" id="3.2.1.28" evidence="3 12"/>
<dbReference type="PANTHER" id="PTHR23403:SF1">
    <property type="entry name" value="TREHALASE"/>
    <property type="match status" value="1"/>
</dbReference>
<evidence type="ECO:0000256" key="13">
    <source>
        <dbReference type="SAM" id="MobiDB-lite"/>
    </source>
</evidence>
<dbReference type="InterPro" id="IPR013087">
    <property type="entry name" value="Znf_C2H2_type"/>
</dbReference>
<evidence type="ECO:0000256" key="9">
    <source>
        <dbReference type="ARBA" id="ARBA00022833"/>
    </source>
</evidence>
<evidence type="ECO:0000256" key="4">
    <source>
        <dbReference type="ARBA" id="ARBA00019905"/>
    </source>
</evidence>
<evidence type="ECO:0000256" key="3">
    <source>
        <dbReference type="ARBA" id="ARBA00012757"/>
    </source>
</evidence>
<dbReference type="GO" id="GO:0004555">
    <property type="term" value="F:alpha,alpha-trehalase activity"/>
    <property type="evidence" value="ECO:0007669"/>
    <property type="project" value="UniProtKB-EC"/>
</dbReference>
<feature type="compositionally biased region" description="Acidic residues" evidence="13">
    <location>
        <begin position="604"/>
        <end position="616"/>
    </location>
</feature>
<comment type="caution">
    <text evidence="15">The sequence shown here is derived from an EMBL/GenBank/DDBJ whole genome shotgun (WGS) entry which is preliminary data.</text>
</comment>
<evidence type="ECO:0000256" key="6">
    <source>
        <dbReference type="ARBA" id="ARBA00022737"/>
    </source>
</evidence>
<dbReference type="InterPro" id="IPR036236">
    <property type="entry name" value="Znf_C2H2_sf"/>
</dbReference>
<dbReference type="PANTHER" id="PTHR23403">
    <property type="entry name" value="TREHALASE"/>
    <property type="match status" value="1"/>
</dbReference>
<dbReference type="Pfam" id="PF00096">
    <property type="entry name" value="zf-C2H2"/>
    <property type="match status" value="1"/>
</dbReference>
<feature type="domain" description="C2H2-type" evidence="14">
    <location>
        <begin position="669"/>
        <end position="696"/>
    </location>
</feature>
<dbReference type="SUPFAM" id="SSF57667">
    <property type="entry name" value="beta-beta-alpha zinc fingers"/>
    <property type="match status" value="3"/>
</dbReference>
<comment type="similarity">
    <text evidence="2 12">Belongs to the glycosyl hydrolase 37 family.</text>
</comment>
<dbReference type="Pfam" id="PF01204">
    <property type="entry name" value="Trehalase"/>
    <property type="match status" value="1"/>
</dbReference>
<organism evidence="15 16">
    <name type="scientific">Culex pipiens pipiens</name>
    <name type="common">Northern house mosquito</name>
    <dbReference type="NCBI Taxonomy" id="38569"/>
    <lineage>
        <taxon>Eukaryota</taxon>
        <taxon>Metazoa</taxon>
        <taxon>Ecdysozoa</taxon>
        <taxon>Arthropoda</taxon>
        <taxon>Hexapoda</taxon>
        <taxon>Insecta</taxon>
        <taxon>Pterygota</taxon>
        <taxon>Neoptera</taxon>
        <taxon>Endopterygota</taxon>
        <taxon>Diptera</taxon>
        <taxon>Nematocera</taxon>
        <taxon>Culicoidea</taxon>
        <taxon>Culicidae</taxon>
        <taxon>Culicinae</taxon>
        <taxon>Culicini</taxon>
        <taxon>Culex</taxon>
        <taxon>Culex</taxon>
    </lineage>
</organism>
<dbReference type="Gene3D" id="1.50.10.10">
    <property type="match status" value="1"/>
</dbReference>
<proteinExistence type="inferred from homology"/>
<dbReference type="InterPro" id="IPR012341">
    <property type="entry name" value="6hp_glycosidase-like_sf"/>
</dbReference>
<dbReference type="Gene3D" id="3.30.160.60">
    <property type="entry name" value="Classic Zinc Finger"/>
    <property type="match status" value="4"/>
</dbReference>
<dbReference type="InterPro" id="IPR001661">
    <property type="entry name" value="Glyco_hydro_37"/>
</dbReference>
<protein>
    <recommendedName>
        <fullName evidence="4 12">Trehalase</fullName>
        <ecNumber evidence="3 12">3.2.1.28</ecNumber>
    </recommendedName>
    <alternativeName>
        <fullName evidence="12">Alpha-trehalose glucohydrolase</fullName>
    </alternativeName>
</protein>
<evidence type="ECO:0000256" key="8">
    <source>
        <dbReference type="ARBA" id="ARBA00022801"/>
    </source>
</evidence>
<dbReference type="InterPro" id="IPR018232">
    <property type="entry name" value="Glyco_hydro_37_CS"/>
</dbReference>
<dbReference type="SUPFAM" id="SSF48208">
    <property type="entry name" value="Six-hairpin glycosidases"/>
    <property type="match status" value="1"/>
</dbReference>
<feature type="domain" description="C2H2-type" evidence="14">
    <location>
        <begin position="696"/>
        <end position="723"/>
    </location>
</feature>
<evidence type="ECO:0000256" key="2">
    <source>
        <dbReference type="ARBA" id="ARBA00005615"/>
    </source>
</evidence>
<evidence type="ECO:0000259" key="14">
    <source>
        <dbReference type="PROSITE" id="PS50157"/>
    </source>
</evidence>
<dbReference type="AlphaFoldDB" id="A0ABD1CDA0"/>
<reference evidence="15 16" key="1">
    <citation type="submission" date="2024-05" db="EMBL/GenBank/DDBJ databases">
        <title>Culex pipiens pipiens assembly and annotation.</title>
        <authorList>
            <person name="Alout H."/>
            <person name="Durand T."/>
        </authorList>
    </citation>
    <scope>NUCLEOTIDE SEQUENCE [LARGE SCALE GENOMIC DNA]</scope>
    <source>
        <strain evidence="15">HA-2024</strain>
        <tissue evidence="15">Whole body</tissue>
    </source>
</reference>
<dbReference type="Proteomes" id="UP001562425">
    <property type="component" value="Unassembled WGS sequence"/>
</dbReference>
<evidence type="ECO:0000256" key="12">
    <source>
        <dbReference type="RuleBase" id="RU361180"/>
    </source>
</evidence>
<keyword evidence="8 12" id="KW-0378">Hydrolase</keyword>
<dbReference type="PROSITE" id="PS00927">
    <property type="entry name" value="TREHALASE_1"/>
    <property type="match status" value="1"/>
</dbReference>